<dbReference type="InterPro" id="IPR002347">
    <property type="entry name" value="SDR_fam"/>
</dbReference>
<keyword evidence="9" id="KW-0443">Lipid metabolism</keyword>
<feature type="active site" description="Proton acceptor" evidence="13">
    <location>
        <position position="146"/>
    </location>
</feature>
<dbReference type="InterPro" id="IPR036291">
    <property type="entry name" value="NAD(P)-bd_dom_sf"/>
</dbReference>
<evidence type="ECO:0000256" key="2">
    <source>
        <dbReference type="ARBA" id="ARBA00005194"/>
    </source>
</evidence>
<evidence type="ECO:0000256" key="4">
    <source>
        <dbReference type="ARBA" id="ARBA00022516"/>
    </source>
</evidence>
<feature type="active site" description="Proton acceptor" evidence="13">
    <location>
        <position position="156"/>
    </location>
</feature>
<comment type="catalytic activity">
    <reaction evidence="12">
        <text>a 2,3-saturated acyl-[ACP] + NAD(+) = a (2E)-enoyl-[ACP] + NADH + H(+)</text>
        <dbReference type="Rhea" id="RHEA:10240"/>
        <dbReference type="Rhea" id="RHEA-COMP:9925"/>
        <dbReference type="Rhea" id="RHEA-COMP:9926"/>
        <dbReference type="ChEBI" id="CHEBI:15378"/>
        <dbReference type="ChEBI" id="CHEBI:57540"/>
        <dbReference type="ChEBI" id="CHEBI:57945"/>
        <dbReference type="ChEBI" id="CHEBI:78784"/>
        <dbReference type="ChEBI" id="CHEBI:78785"/>
        <dbReference type="EC" id="1.3.1.9"/>
    </reaction>
</comment>
<dbReference type="PANTHER" id="PTHR43159:SF2">
    <property type="entry name" value="ENOYL-[ACYL-CARRIER-PROTEIN] REDUCTASE [NADH], CHLOROPLASTIC"/>
    <property type="match status" value="1"/>
</dbReference>
<dbReference type="PANTHER" id="PTHR43159">
    <property type="entry name" value="ENOYL-[ACYL-CARRIER-PROTEIN] REDUCTASE"/>
    <property type="match status" value="1"/>
</dbReference>
<dbReference type="UniPathway" id="UPA00078"/>
<gene>
    <name evidence="16" type="ORF">D9V73_01255</name>
</gene>
<evidence type="ECO:0000256" key="15">
    <source>
        <dbReference type="PIRSR" id="PIRSR000094-4"/>
    </source>
</evidence>
<dbReference type="OrthoDB" id="9803628at2"/>
<dbReference type="GO" id="GO:0009102">
    <property type="term" value="P:biotin biosynthetic process"/>
    <property type="evidence" value="ECO:0007669"/>
    <property type="project" value="UniProtKB-UniPathway"/>
</dbReference>
<comment type="function">
    <text evidence="11">Catalyzes the reduction of a carbon-carbon double bond in an enoyl moiety that is covalently linked to an acyl carrier protein (ACP). Involved in the elongation cycle of fatty acid which are used in the lipid metabolism and in the biotin biosynthesis.</text>
</comment>
<dbReference type="Pfam" id="PF13561">
    <property type="entry name" value="adh_short_C2"/>
    <property type="match status" value="1"/>
</dbReference>
<feature type="binding site" evidence="14">
    <location>
        <position position="163"/>
    </location>
    <ligand>
        <name>NAD(+)</name>
        <dbReference type="ChEBI" id="CHEBI:57540"/>
    </ligand>
</feature>
<reference evidence="16 17" key="1">
    <citation type="submission" date="2018-10" db="EMBL/GenBank/DDBJ databases">
        <title>Comparative functional genomics of the obligate endosymbiont Buchnera aphidicola.</title>
        <authorList>
            <person name="Chong R.A."/>
        </authorList>
    </citation>
    <scope>NUCLEOTIDE SEQUENCE [LARGE SCALE GENOMIC DNA]</scope>
    <source>
        <strain evidence="16 17">Mrh</strain>
    </source>
</reference>
<keyword evidence="7 12" id="KW-0560">Oxidoreductase</keyword>
<evidence type="ECO:0000256" key="5">
    <source>
        <dbReference type="ARBA" id="ARBA00022756"/>
    </source>
</evidence>
<dbReference type="GO" id="GO:0006633">
    <property type="term" value="P:fatty acid biosynthetic process"/>
    <property type="evidence" value="ECO:0007669"/>
    <property type="project" value="UniProtKB-UniPathway"/>
</dbReference>
<keyword evidence="8 12" id="KW-0520">NAD</keyword>
<comment type="pathway">
    <text evidence="1">Cofactor biosynthesis; biotin biosynthesis.</text>
</comment>
<feature type="binding site" evidence="14">
    <location>
        <begin position="192"/>
        <end position="196"/>
    </location>
    <ligand>
        <name>NAD(+)</name>
        <dbReference type="ChEBI" id="CHEBI:57540"/>
    </ligand>
</feature>
<feature type="site" description="Involved in acyl-ACP binding" evidence="15">
    <location>
        <position position="205"/>
    </location>
</feature>
<dbReference type="PIRSF" id="PIRSF000094">
    <property type="entry name" value="Enoyl-ACP_rdct"/>
    <property type="match status" value="1"/>
</dbReference>
<evidence type="ECO:0000256" key="7">
    <source>
        <dbReference type="ARBA" id="ARBA00023002"/>
    </source>
</evidence>
<dbReference type="UniPathway" id="UPA00094"/>
<name>A0A4D6YB93_BUCMH</name>
<dbReference type="InterPro" id="IPR014358">
    <property type="entry name" value="Enoyl-ACP_Rdtase_NADH"/>
</dbReference>
<dbReference type="GO" id="GO:0004318">
    <property type="term" value="F:enoyl-[acyl-carrier-protein] reductase (NADH) activity"/>
    <property type="evidence" value="ECO:0007669"/>
    <property type="project" value="UniProtKB-EC"/>
</dbReference>
<evidence type="ECO:0000256" key="11">
    <source>
        <dbReference type="ARBA" id="ARBA00025542"/>
    </source>
</evidence>
<evidence type="ECO:0000313" key="17">
    <source>
        <dbReference type="Proteomes" id="UP000298566"/>
    </source>
</evidence>
<evidence type="ECO:0000256" key="12">
    <source>
        <dbReference type="PIRNR" id="PIRNR000094"/>
    </source>
</evidence>
<evidence type="ECO:0000256" key="8">
    <source>
        <dbReference type="ARBA" id="ARBA00023027"/>
    </source>
</evidence>
<keyword evidence="6" id="KW-0276">Fatty acid metabolism</keyword>
<comment type="similarity">
    <text evidence="3 12">Belongs to the short-chain dehydrogenases/reductases (SDR) family. FabI subfamily.</text>
</comment>
<keyword evidence="4 12" id="KW-0444">Lipid biosynthesis</keyword>
<keyword evidence="10 12" id="KW-0275">Fatty acid biosynthesis</keyword>
<dbReference type="SUPFAM" id="SSF51735">
    <property type="entry name" value="NAD(P)-binding Rossmann-fold domains"/>
    <property type="match status" value="1"/>
</dbReference>
<evidence type="ECO:0000256" key="9">
    <source>
        <dbReference type="ARBA" id="ARBA00023098"/>
    </source>
</evidence>
<organism evidence="16 17">
    <name type="scientific">Buchnera aphidicola subsp. Melaphis rhois</name>
    <dbReference type="NCBI Taxonomy" id="118103"/>
    <lineage>
        <taxon>Bacteria</taxon>
        <taxon>Pseudomonadati</taxon>
        <taxon>Pseudomonadota</taxon>
        <taxon>Gammaproteobacteria</taxon>
        <taxon>Enterobacterales</taxon>
        <taxon>Erwiniaceae</taxon>
        <taxon>Buchnera</taxon>
    </lineage>
</organism>
<evidence type="ECO:0000256" key="14">
    <source>
        <dbReference type="PIRSR" id="PIRSR000094-3"/>
    </source>
</evidence>
<feature type="binding site" evidence="14">
    <location>
        <position position="92"/>
    </location>
    <ligand>
        <name>NAD(+)</name>
        <dbReference type="ChEBI" id="CHEBI:57540"/>
    </ligand>
</feature>
<dbReference type="RefSeq" id="WP_158336475.1">
    <property type="nucleotide sequence ID" value="NZ_CP033004.1"/>
</dbReference>
<dbReference type="EMBL" id="CP033004">
    <property type="protein sequence ID" value="QCI23274.1"/>
    <property type="molecule type" value="Genomic_DNA"/>
</dbReference>
<dbReference type="CDD" id="cd05372">
    <property type="entry name" value="ENR_SDR"/>
    <property type="match status" value="1"/>
</dbReference>
<evidence type="ECO:0000256" key="10">
    <source>
        <dbReference type="ARBA" id="ARBA00023160"/>
    </source>
</evidence>
<dbReference type="FunFam" id="3.40.50.720:FF:000054">
    <property type="entry name" value="Enoyl-[acyl-carrier-protein] reductase [NADH]"/>
    <property type="match status" value="1"/>
</dbReference>
<dbReference type="Gene3D" id="1.10.8.400">
    <property type="entry name" value="Enoyl acyl carrier protein reductase"/>
    <property type="match status" value="1"/>
</dbReference>
<keyword evidence="5" id="KW-0093">Biotin biosynthesis</keyword>
<accession>A0A4D6YB93</accession>
<feature type="binding site" evidence="14">
    <location>
        <begin position="19"/>
        <end position="20"/>
    </location>
    <ligand>
        <name>NAD(+)</name>
        <dbReference type="ChEBI" id="CHEBI:57540"/>
    </ligand>
</feature>
<dbReference type="AlphaFoldDB" id="A0A4D6YB93"/>
<sequence length="261" mass="28723">MGFMKGKKILITGIANRYSIAFGIAKAMHAQNATLALTYHLDKVKERVFSLAKELGISIVFPCDVSSDESIKNLFVNISKKWRKFDGFVHAIAFSPKKQMSGDYVNNITRSDFSRVHDISSYSFVGMAKECRSMLKKNSSLLTLSYIGSKQAIPNYNIMGVAKASLESNVRYMANSMGIDSIRVNAISSAPIKTVSSCGIKNFRKMSKFSKIITPYSHPVTIHDIGNTAAFLCSNLSKGITGQTIYVDGGFNITAMNRLNP</sequence>
<feature type="binding site" evidence="14">
    <location>
        <position position="13"/>
    </location>
    <ligand>
        <name>NAD(+)</name>
        <dbReference type="ChEBI" id="CHEBI:57540"/>
    </ligand>
</feature>
<feature type="site" description="Involved in acyl-ACP binding" evidence="15">
    <location>
        <position position="204"/>
    </location>
</feature>
<feature type="site" description="Involved in acyl-ACP binding" evidence="15">
    <location>
        <position position="201"/>
    </location>
</feature>
<dbReference type="Gene3D" id="3.40.50.720">
    <property type="entry name" value="NAD(P)-binding Rossmann-like Domain"/>
    <property type="match status" value="1"/>
</dbReference>
<evidence type="ECO:0000256" key="1">
    <source>
        <dbReference type="ARBA" id="ARBA00004746"/>
    </source>
</evidence>
<evidence type="ECO:0000256" key="3">
    <source>
        <dbReference type="ARBA" id="ARBA00009233"/>
    </source>
</evidence>
<comment type="pathway">
    <text evidence="2">Lipid metabolism; fatty acid biosynthesis.</text>
</comment>
<proteinExistence type="inferred from homology"/>
<feature type="binding site" evidence="14">
    <location>
        <begin position="64"/>
        <end position="65"/>
    </location>
    <ligand>
        <name>NAD(+)</name>
        <dbReference type="ChEBI" id="CHEBI:57540"/>
    </ligand>
</feature>
<evidence type="ECO:0000256" key="13">
    <source>
        <dbReference type="PIRSR" id="PIRSR000094-1"/>
    </source>
</evidence>
<dbReference type="EC" id="1.3.1.9" evidence="12"/>
<dbReference type="Proteomes" id="UP000298566">
    <property type="component" value="Chromosome"/>
</dbReference>
<protein>
    <recommendedName>
        <fullName evidence="12">Enoyl-[acyl-carrier-protein] reductase [NADH]</fullName>
        <ecNumber evidence="12">1.3.1.9</ecNumber>
    </recommendedName>
</protein>
<evidence type="ECO:0000256" key="6">
    <source>
        <dbReference type="ARBA" id="ARBA00022832"/>
    </source>
</evidence>
<evidence type="ECO:0000313" key="16">
    <source>
        <dbReference type="EMBL" id="QCI23274.1"/>
    </source>
</evidence>